<feature type="domain" description="DUF3592" evidence="2">
    <location>
        <begin position="44"/>
        <end position="114"/>
    </location>
</feature>
<keyword evidence="1" id="KW-1133">Transmembrane helix</keyword>
<name>A0A8J8FGF6_9BACT</name>
<keyword evidence="1" id="KW-0812">Transmembrane</keyword>
<comment type="caution">
    <text evidence="3">The sequence shown here is derived from an EMBL/GenBank/DDBJ whole genome shotgun (WGS) entry which is preliminary data.</text>
</comment>
<evidence type="ECO:0000313" key="3">
    <source>
        <dbReference type="EMBL" id="NNV55396.1"/>
    </source>
</evidence>
<keyword evidence="1" id="KW-0472">Membrane</keyword>
<dbReference type="RefSeq" id="WP_171607327.1">
    <property type="nucleotide sequence ID" value="NZ_WHPF01000005.1"/>
</dbReference>
<reference evidence="3" key="1">
    <citation type="submission" date="2019-10" db="EMBL/GenBank/DDBJ databases">
        <title>Draft genome sequence of Panacibacter sp. KCS-6.</title>
        <authorList>
            <person name="Yim K.J."/>
        </authorList>
    </citation>
    <scope>NUCLEOTIDE SEQUENCE</scope>
    <source>
        <strain evidence="3">KCS-6</strain>
    </source>
</reference>
<protein>
    <submittedName>
        <fullName evidence="3">DUF3592 domain-containing protein</fullName>
    </submittedName>
</protein>
<feature type="transmembrane region" description="Helical" evidence="1">
    <location>
        <begin position="12"/>
        <end position="28"/>
    </location>
</feature>
<gene>
    <name evidence="3" type="ORF">GD597_08000</name>
</gene>
<evidence type="ECO:0000256" key="1">
    <source>
        <dbReference type="SAM" id="Phobius"/>
    </source>
</evidence>
<dbReference type="AlphaFoldDB" id="A0A8J8FGF6"/>
<dbReference type="InterPro" id="IPR021994">
    <property type="entry name" value="DUF3592"/>
</dbReference>
<dbReference type="EMBL" id="WHPF01000005">
    <property type="protein sequence ID" value="NNV55396.1"/>
    <property type="molecule type" value="Genomic_DNA"/>
</dbReference>
<feature type="transmembrane region" description="Helical" evidence="1">
    <location>
        <begin position="123"/>
        <end position="141"/>
    </location>
</feature>
<keyword evidence="4" id="KW-1185">Reference proteome</keyword>
<organism evidence="3 4">
    <name type="scientific">Limnovirga soli</name>
    <dbReference type="NCBI Taxonomy" id="2656915"/>
    <lineage>
        <taxon>Bacteria</taxon>
        <taxon>Pseudomonadati</taxon>
        <taxon>Bacteroidota</taxon>
        <taxon>Chitinophagia</taxon>
        <taxon>Chitinophagales</taxon>
        <taxon>Chitinophagaceae</taxon>
        <taxon>Limnovirga</taxon>
    </lineage>
</organism>
<sequence>MPEALLQPYTPYLLIAFGILIFLFSMFFKPAKNKLFETGESVEGIVFEGSSNISSGDNSANDTIIIRFVTRQKEWITGPIEQDFQLSYPGQYKKGDTVTVFYNKDKPTEFVVQTKQPQWLGRLIPAIIGIIITGIGIYKFFTEIY</sequence>
<dbReference type="Pfam" id="PF12158">
    <property type="entry name" value="DUF3592"/>
    <property type="match status" value="1"/>
</dbReference>
<evidence type="ECO:0000313" key="4">
    <source>
        <dbReference type="Proteomes" id="UP000598971"/>
    </source>
</evidence>
<accession>A0A8J8FGF6</accession>
<proteinExistence type="predicted"/>
<evidence type="ECO:0000259" key="2">
    <source>
        <dbReference type="Pfam" id="PF12158"/>
    </source>
</evidence>
<dbReference type="Proteomes" id="UP000598971">
    <property type="component" value="Unassembled WGS sequence"/>
</dbReference>